<dbReference type="AlphaFoldDB" id="A0AAW1I1D2"/>
<dbReference type="InterPro" id="IPR001810">
    <property type="entry name" value="F-box_dom"/>
</dbReference>
<feature type="domain" description="F-box" evidence="3">
    <location>
        <begin position="27"/>
        <end position="67"/>
    </location>
</feature>
<dbReference type="SMART" id="SM00256">
    <property type="entry name" value="FBOX"/>
    <property type="match status" value="1"/>
</dbReference>
<dbReference type="InterPro" id="IPR036047">
    <property type="entry name" value="F-box-like_dom_sf"/>
</dbReference>
<dbReference type="EMBL" id="JBDFQZ010000010">
    <property type="protein sequence ID" value="KAK9683019.1"/>
    <property type="molecule type" value="Genomic_DNA"/>
</dbReference>
<dbReference type="SUPFAM" id="SSF50978">
    <property type="entry name" value="WD40 repeat-like"/>
    <property type="match status" value="1"/>
</dbReference>
<dbReference type="InterPro" id="IPR015943">
    <property type="entry name" value="WD40/YVTN_repeat-like_dom_sf"/>
</dbReference>
<dbReference type="Pfam" id="PF00400">
    <property type="entry name" value="WD40"/>
    <property type="match status" value="1"/>
</dbReference>
<sequence length="435" mass="48216">MNPATASGSSGGGNRSQRRKLRSIERVDGDTLCIIFSFLDLFDLVRCSAVSKSWNMIINRSRLLHALYVKKVGADACHSLIDMGRPLSAILEDMAMRRHRSSLVEGSYYVDQWRGHTSGVDQCRMKMGLILTGVGDKVMHLWSSENYKCLEEYSLSDLAPLVDFDFDESKVVGLIGTRICIWRRRGNRSIFPSREGTFPKGLCMRYMDPEAAVGCEDGTVRVFDMYSRSCSRIIRMHSAPVTCLALGEDQLIISGSSLGSVAVYGVSSDQNVAVLKANDRTGIKCLCYNPSSQLVFTGSTAGYVACWDLRKMQSLWATRVSTNVVYSVQCLRNDTSTLVVGGIDGVLRILDQNSGEVLSICAMDERKARLTSTKSLFGSVERKLVNRLPCDANISDISTMGRPPIKCLAVGMEKVVTTHNSKYIRLWKFDGKVRN</sequence>
<dbReference type="InterPro" id="IPR036322">
    <property type="entry name" value="WD40_repeat_dom_sf"/>
</dbReference>
<dbReference type="SUPFAM" id="SSF81383">
    <property type="entry name" value="F-box domain"/>
    <property type="match status" value="1"/>
</dbReference>
<name>A0AAW1I1D2_SAPOF</name>
<keyword evidence="2" id="KW-0677">Repeat</keyword>
<organism evidence="4 5">
    <name type="scientific">Saponaria officinalis</name>
    <name type="common">Common soapwort</name>
    <name type="synonym">Lychnis saponaria</name>
    <dbReference type="NCBI Taxonomy" id="3572"/>
    <lineage>
        <taxon>Eukaryota</taxon>
        <taxon>Viridiplantae</taxon>
        <taxon>Streptophyta</taxon>
        <taxon>Embryophyta</taxon>
        <taxon>Tracheophyta</taxon>
        <taxon>Spermatophyta</taxon>
        <taxon>Magnoliopsida</taxon>
        <taxon>eudicotyledons</taxon>
        <taxon>Gunneridae</taxon>
        <taxon>Pentapetalae</taxon>
        <taxon>Caryophyllales</taxon>
        <taxon>Caryophyllaceae</taxon>
        <taxon>Caryophylleae</taxon>
        <taxon>Saponaria</taxon>
    </lineage>
</organism>
<reference evidence="4" key="1">
    <citation type="submission" date="2024-03" db="EMBL/GenBank/DDBJ databases">
        <title>WGS assembly of Saponaria officinalis var. Norfolk2.</title>
        <authorList>
            <person name="Jenkins J."/>
            <person name="Shu S."/>
            <person name="Grimwood J."/>
            <person name="Barry K."/>
            <person name="Goodstein D."/>
            <person name="Schmutz J."/>
            <person name="Leebens-Mack J."/>
            <person name="Osbourn A."/>
        </authorList>
    </citation>
    <scope>NUCLEOTIDE SEQUENCE [LARGE SCALE GENOMIC DNA]</scope>
    <source>
        <strain evidence="4">JIC</strain>
    </source>
</reference>
<evidence type="ECO:0000259" key="3">
    <source>
        <dbReference type="SMART" id="SM00256"/>
    </source>
</evidence>
<dbReference type="InterPro" id="IPR001680">
    <property type="entry name" value="WD40_rpt"/>
</dbReference>
<dbReference type="Pfam" id="PF12937">
    <property type="entry name" value="F-box-like"/>
    <property type="match status" value="1"/>
</dbReference>
<dbReference type="InterPro" id="IPR042627">
    <property type="entry name" value="FBXW2"/>
</dbReference>
<keyword evidence="1" id="KW-0853">WD repeat</keyword>
<protein>
    <recommendedName>
        <fullName evidence="3">F-box domain-containing protein</fullName>
    </recommendedName>
</protein>
<comment type="caution">
    <text evidence="4">The sequence shown here is derived from an EMBL/GenBank/DDBJ whole genome shotgun (WGS) entry which is preliminary data.</text>
</comment>
<dbReference type="Gene3D" id="2.130.10.10">
    <property type="entry name" value="YVTN repeat-like/Quinoprotein amine dehydrogenase"/>
    <property type="match status" value="1"/>
</dbReference>
<accession>A0AAW1I1D2</accession>
<dbReference type="PANTHER" id="PTHR44436">
    <property type="entry name" value="F-BOX/WD REPEAT-CONTAINING PROTEIN 2"/>
    <property type="match status" value="1"/>
</dbReference>
<dbReference type="Proteomes" id="UP001443914">
    <property type="component" value="Unassembled WGS sequence"/>
</dbReference>
<gene>
    <name evidence="4" type="ORF">RND81_10G113100</name>
</gene>
<dbReference type="Gene3D" id="1.20.1280.50">
    <property type="match status" value="1"/>
</dbReference>
<dbReference type="SMART" id="SM00320">
    <property type="entry name" value="WD40"/>
    <property type="match status" value="6"/>
</dbReference>
<evidence type="ECO:0000256" key="2">
    <source>
        <dbReference type="ARBA" id="ARBA00022737"/>
    </source>
</evidence>
<proteinExistence type="predicted"/>
<evidence type="ECO:0000256" key="1">
    <source>
        <dbReference type="ARBA" id="ARBA00022574"/>
    </source>
</evidence>
<dbReference type="PANTHER" id="PTHR44436:SF1">
    <property type="entry name" value="F-BOX_WD REPEAT-CONTAINING PROTEIN 2"/>
    <property type="match status" value="1"/>
</dbReference>
<evidence type="ECO:0000313" key="5">
    <source>
        <dbReference type="Proteomes" id="UP001443914"/>
    </source>
</evidence>
<evidence type="ECO:0000313" key="4">
    <source>
        <dbReference type="EMBL" id="KAK9683019.1"/>
    </source>
</evidence>
<keyword evidence="5" id="KW-1185">Reference proteome</keyword>